<evidence type="ECO:0000256" key="6">
    <source>
        <dbReference type="ARBA" id="ARBA00022801"/>
    </source>
</evidence>
<proteinExistence type="inferred from homology"/>
<dbReference type="Pfam" id="PF11838">
    <property type="entry name" value="ERAP1_C"/>
    <property type="match status" value="1"/>
</dbReference>
<comment type="cofactor">
    <cofactor evidence="1">
        <name>Zn(2+)</name>
        <dbReference type="ChEBI" id="CHEBI:29105"/>
    </cofactor>
</comment>
<evidence type="ECO:0008006" key="13">
    <source>
        <dbReference type="Google" id="ProtNLM"/>
    </source>
</evidence>
<protein>
    <recommendedName>
        <fullName evidence="13">Leukotriene A-4 hydrolase homolog</fullName>
    </recommendedName>
</protein>
<evidence type="ECO:0000256" key="2">
    <source>
        <dbReference type="ARBA" id="ARBA00010136"/>
    </source>
</evidence>
<evidence type="ECO:0000259" key="10">
    <source>
        <dbReference type="Pfam" id="PF11838"/>
    </source>
</evidence>
<evidence type="ECO:0000259" key="9">
    <source>
        <dbReference type="Pfam" id="PF01433"/>
    </source>
</evidence>
<evidence type="ECO:0000313" key="12">
    <source>
        <dbReference type="Proteomes" id="UP000616885"/>
    </source>
</evidence>
<dbReference type="Gene3D" id="1.10.390.10">
    <property type="entry name" value="Neutral Protease Domain 2"/>
    <property type="match status" value="1"/>
</dbReference>
<dbReference type="GO" id="GO:0042277">
    <property type="term" value="F:peptide binding"/>
    <property type="evidence" value="ECO:0007669"/>
    <property type="project" value="TreeGrafter"/>
</dbReference>
<organism evidence="11 12">
    <name type="scientific">Bionectria ochroleuca</name>
    <name type="common">Gliocladium roseum</name>
    <dbReference type="NCBI Taxonomy" id="29856"/>
    <lineage>
        <taxon>Eukaryota</taxon>
        <taxon>Fungi</taxon>
        <taxon>Dikarya</taxon>
        <taxon>Ascomycota</taxon>
        <taxon>Pezizomycotina</taxon>
        <taxon>Sordariomycetes</taxon>
        <taxon>Hypocreomycetidae</taxon>
        <taxon>Hypocreales</taxon>
        <taxon>Bionectriaceae</taxon>
        <taxon>Clonostachys</taxon>
    </lineage>
</organism>
<evidence type="ECO:0000256" key="5">
    <source>
        <dbReference type="ARBA" id="ARBA00022723"/>
    </source>
</evidence>
<evidence type="ECO:0000256" key="3">
    <source>
        <dbReference type="ARBA" id="ARBA00022438"/>
    </source>
</evidence>
<evidence type="ECO:0000313" key="11">
    <source>
        <dbReference type="EMBL" id="KAF9749593.1"/>
    </source>
</evidence>
<dbReference type="GO" id="GO:0043171">
    <property type="term" value="P:peptide catabolic process"/>
    <property type="evidence" value="ECO:0007669"/>
    <property type="project" value="TreeGrafter"/>
</dbReference>
<dbReference type="InterPro" id="IPR024571">
    <property type="entry name" value="ERAP1-like_C_dom"/>
</dbReference>
<sequence>MFRTTSLLLDPDDSALDSKQRVADMVLHEISHMWFGNLVTMKYWDGLWLKEGFAMLLAWYAADKLYPGWHVWDNYVADNLQKALTLDSLHSSHPVELLIQGASNAKQIYDEISYEKGSCILRMVLDDLGEDKFFSGLKLYLNRHGFQSTESSDLWKAWEEVSGEPLAARMHVWTLKAGFPVVHVTEQLDTEGSVSSYLLRQHQFLSSGPSETDGISGTIYPLRLAILSSSGVEPVDFNSSELVIPAPKDGTLFKVNAQHNGFFRTSYSPRAFENILSSASKGLLSLRDCIGLSCDLKALVSAGLNKTSELLDLVLVFRKLDSFQVWESIDRNLRTVQSVWKFHGPELNEALRKLARDILAPKAHEIGWDVSDEQNEQLVSFKTSMFSGAGLVGDEK</sequence>
<dbReference type="SUPFAM" id="SSF55486">
    <property type="entry name" value="Metalloproteases ('zincins'), catalytic domain"/>
    <property type="match status" value="1"/>
</dbReference>
<dbReference type="GO" id="GO:0008270">
    <property type="term" value="F:zinc ion binding"/>
    <property type="evidence" value="ECO:0007669"/>
    <property type="project" value="InterPro"/>
</dbReference>
<dbReference type="InterPro" id="IPR050344">
    <property type="entry name" value="Peptidase_M1_aminopeptidases"/>
</dbReference>
<dbReference type="InterPro" id="IPR027268">
    <property type="entry name" value="Peptidase_M4/M1_CTD_sf"/>
</dbReference>
<evidence type="ECO:0000256" key="7">
    <source>
        <dbReference type="ARBA" id="ARBA00022833"/>
    </source>
</evidence>
<keyword evidence="7" id="KW-0862">Zinc</keyword>
<keyword evidence="6" id="KW-0378">Hydrolase</keyword>
<gene>
    <name evidence="11" type="ORF">IM811_015620</name>
</gene>
<dbReference type="Gene3D" id="2.60.40.1910">
    <property type="match status" value="1"/>
</dbReference>
<dbReference type="Pfam" id="PF01433">
    <property type="entry name" value="Peptidase_M1"/>
    <property type="match status" value="1"/>
</dbReference>
<dbReference type="Proteomes" id="UP000616885">
    <property type="component" value="Unassembled WGS sequence"/>
</dbReference>
<accession>A0A8H7KCF1</accession>
<dbReference type="PRINTS" id="PR00756">
    <property type="entry name" value="ALADIPTASE"/>
</dbReference>
<dbReference type="InterPro" id="IPR014782">
    <property type="entry name" value="Peptidase_M1_dom"/>
</dbReference>
<evidence type="ECO:0000256" key="1">
    <source>
        <dbReference type="ARBA" id="ARBA00001947"/>
    </source>
</evidence>
<dbReference type="GO" id="GO:0005737">
    <property type="term" value="C:cytoplasm"/>
    <property type="evidence" value="ECO:0007669"/>
    <property type="project" value="TreeGrafter"/>
</dbReference>
<keyword evidence="8" id="KW-0482">Metalloprotease</keyword>
<dbReference type="PANTHER" id="PTHR11533:SF174">
    <property type="entry name" value="PUROMYCIN-SENSITIVE AMINOPEPTIDASE-RELATED"/>
    <property type="match status" value="1"/>
</dbReference>
<dbReference type="GO" id="GO:0016020">
    <property type="term" value="C:membrane"/>
    <property type="evidence" value="ECO:0007669"/>
    <property type="project" value="TreeGrafter"/>
</dbReference>
<keyword evidence="3" id="KW-0031">Aminopeptidase</keyword>
<evidence type="ECO:0000256" key="8">
    <source>
        <dbReference type="ARBA" id="ARBA00023049"/>
    </source>
</evidence>
<dbReference type="GO" id="GO:0070006">
    <property type="term" value="F:metalloaminopeptidase activity"/>
    <property type="evidence" value="ECO:0007669"/>
    <property type="project" value="TreeGrafter"/>
</dbReference>
<name>A0A8H7KCF1_BIOOC</name>
<evidence type="ECO:0000256" key="4">
    <source>
        <dbReference type="ARBA" id="ARBA00022670"/>
    </source>
</evidence>
<dbReference type="PANTHER" id="PTHR11533">
    <property type="entry name" value="PROTEASE M1 ZINC METALLOPROTEASE"/>
    <property type="match status" value="1"/>
</dbReference>
<comment type="similarity">
    <text evidence="2">Belongs to the peptidase M1 family.</text>
</comment>
<dbReference type="EMBL" id="JADCTT010000007">
    <property type="protein sequence ID" value="KAF9749593.1"/>
    <property type="molecule type" value="Genomic_DNA"/>
</dbReference>
<feature type="domain" description="Peptidase M1 membrane alanine aminopeptidase" evidence="9">
    <location>
        <begin position="1"/>
        <end position="173"/>
    </location>
</feature>
<keyword evidence="5" id="KW-0479">Metal-binding</keyword>
<comment type="caution">
    <text evidence="11">The sequence shown here is derived from an EMBL/GenBank/DDBJ whole genome shotgun (WGS) entry which is preliminary data.</text>
</comment>
<dbReference type="InterPro" id="IPR001930">
    <property type="entry name" value="Peptidase_M1"/>
</dbReference>
<reference evidence="11" key="1">
    <citation type="submission" date="2020-10" db="EMBL/GenBank/DDBJ databases">
        <title>High-Quality Genome Resource of Clonostachys rosea strain S41 by Oxford Nanopore Long-Read Sequencing.</title>
        <authorList>
            <person name="Wang H."/>
        </authorList>
    </citation>
    <scope>NUCLEOTIDE SEQUENCE</scope>
    <source>
        <strain evidence="11">S41</strain>
    </source>
</reference>
<dbReference type="GO" id="GO:0006508">
    <property type="term" value="P:proteolysis"/>
    <property type="evidence" value="ECO:0007669"/>
    <property type="project" value="UniProtKB-KW"/>
</dbReference>
<dbReference type="Gene3D" id="1.25.50.20">
    <property type="match status" value="1"/>
</dbReference>
<keyword evidence="4" id="KW-0645">Protease</keyword>
<dbReference type="AlphaFoldDB" id="A0A8H7KCF1"/>
<feature type="domain" description="ERAP1-like C-terminal" evidence="10">
    <location>
        <begin position="252"/>
        <end position="395"/>
    </location>
</feature>